<dbReference type="GO" id="GO:0008422">
    <property type="term" value="F:beta-glucosidase activity"/>
    <property type="evidence" value="ECO:0007669"/>
    <property type="project" value="TreeGrafter"/>
</dbReference>
<evidence type="ECO:0000313" key="8">
    <source>
        <dbReference type="Proteomes" id="UP000503330"/>
    </source>
</evidence>
<evidence type="ECO:0000256" key="6">
    <source>
        <dbReference type="RuleBase" id="RU004468"/>
    </source>
</evidence>
<dbReference type="InterPro" id="IPR001360">
    <property type="entry name" value="Glyco_hydro_1"/>
</dbReference>
<evidence type="ECO:0000256" key="2">
    <source>
        <dbReference type="ARBA" id="ARBA00022801"/>
    </source>
</evidence>
<name>A0AAP9MI90_CLOIN</name>
<dbReference type="FunFam" id="3.20.20.80:FF:000004">
    <property type="entry name" value="Beta-glucosidase 6-phospho-beta-glucosidase"/>
    <property type="match status" value="1"/>
</dbReference>
<dbReference type="AlphaFoldDB" id="A0AAP9MI90"/>
<dbReference type="Pfam" id="PF00232">
    <property type="entry name" value="Glyco_hydro_1"/>
    <property type="match status" value="1"/>
</dbReference>
<dbReference type="Gene3D" id="3.20.20.80">
    <property type="entry name" value="Glycosidases"/>
    <property type="match status" value="1"/>
</dbReference>
<organism evidence="7 8">
    <name type="scientific">Clostridium innocuum</name>
    <dbReference type="NCBI Taxonomy" id="1522"/>
    <lineage>
        <taxon>Bacteria</taxon>
        <taxon>Bacillati</taxon>
        <taxon>Bacillota</taxon>
        <taxon>Clostridia</taxon>
        <taxon>Eubacteriales</taxon>
        <taxon>Clostridiaceae</taxon>
        <taxon>Clostridium</taxon>
    </lineage>
</organism>
<dbReference type="PROSITE" id="PS00653">
    <property type="entry name" value="GLYCOSYL_HYDROL_F1_2"/>
    <property type="match status" value="1"/>
</dbReference>
<evidence type="ECO:0000256" key="5">
    <source>
        <dbReference type="RuleBase" id="RU003690"/>
    </source>
</evidence>
<accession>A0AAP9MI90</accession>
<dbReference type="GO" id="GO:0016052">
    <property type="term" value="P:carbohydrate catabolic process"/>
    <property type="evidence" value="ECO:0007669"/>
    <property type="project" value="TreeGrafter"/>
</dbReference>
<dbReference type="PRINTS" id="PR00131">
    <property type="entry name" value="GLHYDRLASE1"/>
</dbReference>
<dbReference type="PANTHER" id="PTHR10353:SF122">
    <property type="entry name" value="6-PHOSPHO-BETA-GLUCOSIDASE ASCB-RELATED"/>
    <property type="match status" value="1"/>
</dbReference>
<protein>
    <submittedName>
        <fullName evidence="7">Family 1 glycosylhydrolase</fullName>
    </submittedName>
</protein>
<dbReference type="Proteomes" id="UP000503330">
    <property type="component" value="Chromosome"/>
</dbReference>
<evidence type="ECO:0000256" key="3">
    <source>
        <dbReference type="ARBA" id="ARBA00023295"/>
    </source>
</evidence>
<evidence type="ECO:0000256" key="1">
    <source>
        <dbReference type="ARBA" id="ARBA00010838"/>
    </source>
</evidence>
<comment type="similarity">
    <text evidence="1 5">Belongs to the glycosyl hydrolase 1 family.</text>
</comment>
<dbReference type="InterPro" id="IPR017853">
    <property type="entry name" value="GH"/>
</dbReference>
<dbReference type="InterPro" id="IPR018120">
    <property type="entry name" value="Glyco_hydro_1_AS"/>
</dbReference>
<dbReference type="PANTHER" id="PTHR10353">
    <property type="entry name" value="GLYCOSYL HYDROLASE"/>
    <property type="match status" value="1"/>
</dbReference>
<keyword evidence="2 6" id="KW-0378">Hydrolase</keyword>
<evidence type="ECO:0000313" key="7">
    <source>
        <dbReference type="EMBL" id="QJA04112.1"/>
    </source>
</evidence>
<dbReference type="SUPFAM" id="SSF51445">
    <property type="entry name" value="(Trans)glycosidases"/>
    <property type="match status" value="1"/>
</dbReference>
<dbReference type="PROSITE" id="PS00572">
    <property type="entry name" value="GLYCOSYL_HYDROL_F1_1"/>
    <property type="match status" value="1"/>
</dbReference>
<dbReference type="GeneID" id="61927376"/>
<dbReference type="GO" id="GO:0005829">
    <property type="term" value="C:cytosol"/>
    <property type="evidence" value="ECO:0007669"/>
    <property type="project" value="TreeGrafter"/>
</dbReference>
<dbReference type="EMBL" id="CP048838">
    <property type="protein sequence ID" value="QJA04112.1"/>
    <property type="molecule type" value="Genomic_DNA"/>
</dbReference>
<gene>
    <name evidence="7" type="ORF">G4D54_17525</name>
</gene>
<dbReference type="RefSeq" id="WP_002607580.1">
    <property type="nucleotide sequence ID" value="NZ_BAAACC010000015.1"/>
</dbReference>
<keyword evidence="3 6" id="KW-0326">Glycosidase</keyword>
<evidence type="ECO:0000256" key="4">
    <source>
        <dbReference type="PROSITE-ProRule" id="PRU10055"/>
    </source>
</evidence>
<proteinExistence type="inferred from homology"/>
<reference evidence="7 8" key="1">
    <citation type="submission" date="2020-02" db="EMBL/GenBank/DDBJ databases">
        <authorList>
            <person name="Kociolek L.K."/>
            <person name="Ozer E.A."/>
        </authorList>
    </citation>
    <scope>NUCLEOTIDE SEQUENCE [LARGE SCALE GENOMIC DNA]</scope>
    <source>
        <strain evidence="7 8">ATCC 14501</strain>
    </source>
</reference>
<feature type="active site" description="Nucleophile" evidence="4">
    <location>
        <position position="366"/>
    </location>
</feature>
<sequence length="470" mass="54428">MHNEIQFPNNFLWGGAIAANQCEGAVLEDGKGYSTADALPDGVFGDVSIPPKENYLKRIGIDFYHKYKDDIELLSEMNFKILRVSIAWPRIYPNGDEKTPNEAGLKYYDDLFHELIKHNIAIMVTLSHYEMPLNLAIKYGGWKNRKLIDFYLKYAKTMIERYKDRVKYWLTFNEINMTLHAPFNGAGIQGVPEDINRNILYQAIHHQFVASALITKVAHELDSNLQIGCMIAGAPIYALTSKPDDVLEKINRERKTLFFADVHVRGKYPNYMNRYFEENNIHLEITDQDLVDLKHTVDFISISYYASDCATADKSKYITTRGNIASTIKNPYLTLSDWGYQIDPKGLRILLNELYDRYQLPLFIVENGMAFKDKLENGKIHDPYRINFFREHLLQVYEALQDGVEVLGYTSWAPIDLVSNSECQMEKRYGFIYVDRNDKGEGSLKRFKKDSFDWYKEVIQSNGQSLKSKI</sequence>
<dbReference type="InterPro" id="IPR033132">
    <property type="entry name" value="GH_1_N_CS"/>
</dbReference>